<dbReference type="PROSITE" id="PS50043">
    <property type="entry name" value="HTH_LUXR_2"/>
    <property type="match status" value="1"/>
</dbReference>
<protein>
    <recommendedName>
        <fullName evidence="2">HTH luxR-type domain-containing protein</fullName>
    </recommendedName>
</protein>
<evidence type="ECO:0000313" key="4">
    <source>
        <dbReference type="Proteomes" id="UP000680304"/>
    </source>
</evidence>
<evidence type="ECO:0000313" key="3">
    <source>
        <dbReference type="EMBL" id="GIQ63865.1"/>
    </source>
</evidence>
<proteinExistence type="predicted"/>
<reference evidence="3 4" key="1">
    <citation type="submission" date="2021-04" db="EMBL/GenBank/DDBJ databases">
        <title>Draft genome sequence of Paenibacillus cisolokensis, LC2-13A.</title>
        <authorList>
            <person name="Uke A."/>
            <person name="Chhe C."/>
            <person name="Baramee S."/>
            <person name="Kosugi A."/>
        </authorList>
    </citation>
    <scope>NUCLEOTIDE SEQUENCE [LARGE SCALE GENOMIC DNA]</scope>
    <source>
        <strain evidence="3 4">LC2-13A</strain>
    </source>
</reference>
<keyword evidence="1" id="KW-0472">Membrane</keyword>
<feature type="domain" description="HTH luxR-type" evidence="2">
    <location>
        <begin position="1"/>
        <end position="20"/>
    </location>
</feature>
<evidence type="ECO:0000256" key="1">
    <source>
        <dbReference type="SAM" id="Phobius"/>
    </source>
</evidence>
<keyword evidence="4" id="KW-1185">Reference proteome</keyword>
<sequence length="62" mass="7038">MQKLEAANRIEAITIAREKGWIVRKRNRGGKLDDGISRVAGIFLLIFNPVLCYKNLARNLNV</sequence>
<accession>A0ABQ4N6P8</accession>
<organism evidence="3 4">
    <name type="scientific">Paenibacillus cisolokensis</name>
    <dbReference type="NCBI Taxonomy" id="1658519"/>
    <lineage>
        <taxon>Bacteria</taxon>
        <taxon>Bacillati</taxon>
        <taxon>Bacillota</taxon>
        <taxon>Bacilli</taxon>
        <taxon>Bacillales</taxon>
        <taxon>Paenibacillaceae</taxon>
        <taxon>Paenibacillus</taxon>
    </lineage>
</organism>
<evidence type="ECO:0000259" key="2">
    <source>
        <dbReference type="PROSITE" id="PS50043"/>
    </source>
</evidence>
<gene>
    <name evidence="3" type="ORF">PACILC2_24330</name>
</gene>
<dbReference type="InterPro" id="IPR000792">
    <property type="entry name" value="Tscrpt_reg_LuxR_C"/>
</dbReference>
<name>A0ABQ4N6P8_9BACL</name>
<feature type="transmembrane region" description="Helical" evidence="1">
    <location>
        <begin position="35"/>
        <end position="56"/>
    </location>
</feature>
<dbReference type="EMBL" id="BOVJ01000073">
    <property type="protein sequence ID" value="GIQ63865.1"/>
    <property type="molecule type" value="Genomic_DNA"/>
</dbReference>
<comment type="caution">
    <text evidence="3">The sequence shown here is derived from an EMBL/GenBank/DDBJ whole genome shotgun (WGS) entry which is preliminary data.</text>
</comment>
<keyword evidence="1" id="KW-1133">Transmembrane helix</keyword>
<keyword evidence="1" id="KW-0812">Transmembrane</keyword>
<dbReference type="Proteomes" id="UP000680304">
    <property type="component" value="Unassembled WGS sequence"/>
</dbReference>